<dbReference type="HOGENOM" id="CLU_009600_9_2_1"/>
<reference evidence="8" key="2">
    <citation type="journal article" date="2014" name="PLoS Genet.">
        <title>Signature gene expression reveals novel clues to the molecular mechanisms of dimorphic transition in Penicillium marneffei.</title>
        <authorList>
            <person name="Yang E."/>
            <person name="Wang G."/>
            <person name="Cai J."/>
            <person name="Woo P.C."/>
            <person name="Lau S.K."/>
            <person name="Yuen K.-Y."/>
            <person name="Chow W.-N."/>
            <person name="Lin X."/>
        </authorList>
    </citation>
    <scope>NUCLEOTIDE SEQUENCE</scope>
    <source>
        <strain evidence="8">PM1</strain>
    </source>
</reference>
<dbReference type="InterPro" id="IPR020556">
    <property type="entry name" value="Amidase_CS"/>
</dbReference>
<evidence type="ECO:0000313" key="8">
    <source>
        <dbReference type="EMBL" id="KFX41762.1"/>
    </source>
</evidence>
<evidence type="ECO:0000259" key="7">
    <source>
        <dbReference type="Pfam" id="PF01425"/>
    </source>
</evidence>
<dbReference type="EMBL" id="JPOX01000054">
    <property type="protein sequence ID" value="KFX41762.1"/>
    <property type="molecule type" value="Genomic_DNA"/>
</dbReference>
<dbReference type="Gene3D" id="3.90.1300.10">
    <property type="entry name" value="Amidase signature (AS) domain"/>
    <property type="match status" value="1"/>
</dbReference>
<dbReference type="EMBL" id="JPOX01000054">
    <property type="protein sequence ID" value="KFX41763.1"/>
    <property type="molecule type" value="Genomic_DNA"/>
</dbReference>
<feature type="domain" description="Amidase" evidence="7">
    <location>
        <begin position="84"/>
        <end position="539"/>
    </location>
</feature>
<evidence type="ECO:0000256" key="3">
    <source>
        <dbReference type="ARBA" id="ARBA00012922"/>
    </source>
</evidence>
<keyword evidence="4" id="KW-0378">Hydrolase</keyword>
<dbReference type="SUPFAM" id="SSF75304">
    <property type="entry name" value="Amidase signature (AS) enzymes"/>
    <property type="match status" value="1"/>
</dbReference>
<dbReference type="AlphaFoldDB" id="A0A093UN89"/>
<organism evidence="8">
    <name type="scientific">Talaromyces marneffei PM1</name>
    <dbReference type="NCBI Taxonomy" id="1077442"/>
    <lineage>
        <taxon>Eukaryota</taxon>
        <taxon>Fungi</taxon>
        <taxon>Dikarya</taxon>
        <taxon>Ascomycota</taxon>
        <taxon>Pezizomycotina</taxon>
        <taxon>Eurotiomycetes</taxon>
        <taxon>Eurotiomycetidae</taxon>
        <taxon>Eurotiales</taxon>
        <taxon>Trichocomaceae</taxon>
        <taxon>Talaromyces</taxon>
        <taxon>Talaromyces sect. Talaromyces</taxon>
    </lineage>
</organism>
<accession>A0A093UN89</accession>
<comment type="similarity">
    <text evidence="2">Belongs to the amidase family.</text>
</comment>
<protein>
    <recommendedName>
        <fullName evidence="3">amidase</fullName>
        <ecNumber evidence="3">3.5.1.4</ecNumber>
    </recommendedName>
</protein>
<feature type="binding site" evidence="6">
    <location>
        <position position="214"/>
    </location>
    <ligand>
        <name>substrate</name>
    </ligand>
</feature>
<sequence length="557" mass="62430">MGSITANGQMADWESRALKKRKEREDKIYQWGLETPRVPPDVTCVKNFPQSCGALTQEEIEVTETPPTLIVKKLQERTWSAEKVIRAFISRTVIAHSLVNPLTEVFFNDAIERAQRLDSFYEKTGRPIGPLHGFPMSIKDVMIIDNHDATLGFVAWIGRKRPVEDRLVTKLQSAGVVFYCKTNVPQSLMSGECVNFIFGRTSTPWNTWLSAGGSSGGEAALISLGGSPLGIGTDIAGSIRTPANFNGIYGLCPSPDRFPLHSAENSGGSSIIRAVAGPLARGVDGLELYVRTVLGFNPWEWDFSTVHLPWREAEYLIGKRRRLCFAFMPHDSVVLPHPPIQRGMNLLKNALQEAGHQVIDIEPFDGKEIIDLSRKIWAASGSEELIEILATLQEPLIPEAEQPDLSQALTSREYQDCYVQANIIRQKYLDKWQETKYRTRTGHPVDVIIMPSGGHVAPPHGTMEYFTYEAISNLLEWTCATVPVTHVDPALDQKPDDLTFVPMSDFDQRNWDRYTPELYQDGPVCLQVLGQRFTEEKVLGILRVIDQALGRDEYYMA</sequence>
<dbReference type="PIRSF" id="PIRSF001221">
    <property type="entry name" value="Amidase_fungi"/>
    <property type="match status" value="1"/>
</dbReference>
<evidence type="ECO:0000256" key="6">
    <source>
        <dbReference type="PIRSR" id="PIRSR001221-2"/>
    </source>
</evidence>
<dbReference type="EMBL" id="JPOX01000054">
    <property type="protein sequence ID" value="KFX41761.1"/>
    <property type="molecule type" value="Genomic_DNA"/>
</dbReference>
<evidence type="ECO:0000256" key="4">
    <source>
        <dbReference type="ARBA" id="ARBA00022801"/>
    </source>
</evidence>
<gene>
    <name evidence="8" type="ORF">GQ26_0540260</name>
</gene>
<dbReference type="InterPro" id="IPR036928">
    <property type="entry name" value="AS_sf"/>
</dbReference>
<name>A0A093UN89_TALMA</name>
<dbReference type="EC" id="3.5.1.4" evidence="3"/>
<proteinExistence type="inferred from homology"/>
<evidence type="ECO:0000256" key="5">
    <source>
        <dbReference type="PIRSR" id="PIRSR001221-1"/>
    </source>
</evidence>
<evidence type="ECO:0000256" key="1">
    <source>
        <dbReference type="ARBA" id="ARBA00001311"/>
    </source>
</evidence>
<feature type="active site" description="Charge relay system" evidence="5">
    <location>
        <position position="214"/>
    </location>
</feature>
<dbReference type="GO" id="GO:0004040">
    <property type="term" value="F:amidase activity"/>
    <property type="evidence" value="ECO:0007669"/>
    <property type="project" value="UniProtKB-EC"/>
</dbReference>
<feature type="binding site" evidence="6">
    <location>
        <position position="188"/>
    </location>
    <ligand>
        <name>substrate</name>
    </ligand>
</feature>
<dbReference type="PROSITE" id="PS00571">
    <property type="entry name" value="AMIDASES"/>
    <property type="match status" value="1"/>
</dbReference>
<feature type="active site" description="Charge relay system" evidence="5">
    <location>
        <position position="139"/>
    </location>
</feature>
<feature type="binding site" evidence="6">
    <location>
        <begin position="235"/>
        <end position="238"/>
    </location>
    <ligand>
        <name>substrate</name>
    </ligand>
</feature>
<comment type="caution">
    <text evidence="8">The sequence shown here is derived from an EMBL/GenBank/DDBJ whole genome shotgun (WGS) entry which is preliminary data.</text>
</comment>
<comment type="catalytic activity">
    <reaction evidence="1">
        <text>a monocarboxylic acid amide + H2O = a monocarboxylate + NH4(+)</text>
        <dbReference type="Rhea" id="RHEA:12020"/>
        <dbReference type="ChEBI" id="CHEBI:15377"/>
        <dbReference type="ChEBI" id="CHEBI:28938"/>
        <dbReference type="ChEBI" id="CHEBI:35757"/>
        <dbReference type="ChEBI" id="CHEBI:83628"/>
        <dbReference type="EC" id="3.5.1.4"/>
    </reaction>
</comment>
<dbReference type="InterPro" id="IPR023631">
    <property type="entry name" value="Amidase_dom"/>
</dbReference>
<dbReference type="eggNOG" id="KOG1212">
    <property type="taxonomic scope" value="Eukaryota"/>
</dbReference>
<dbReference type="Pfam" id="PF01425">
    <property type="entry name" value="Amidase"/>
    <property type="match status" value="1"/>
</dbReference>
<feature type="active site" description="Acyl-ester intermediate" evidence="5">
    <location>
        <position position="238"/>
    </location>
</feature>
<reference key="1">
    <citation type="journal article" date="2014" name="PLoS Genet.">
        <title>Signature Gene Expression Reveals Novel Clues to the Molecular Mechanisms of Dimorphic Transition in Penicillium marneffei.</title>
        <authorList>
            <person name="Yang E."/>
            <person name="Wang G."/>
            <person name="Cai J."/>
            <person name="Woo P.C."/>
            <person name="Lau S.K."/>
            <person name="Yuen K.-Y."/>
            <person name="Chow W.-N."/>
            <person name="Lin X."/>
        </authorList>
    </citation>
    <scope>NUCLEOTIDE SEQUENCE [LARGE SCALE GENOMIC DNA]</scope>
    <source>
        <strain>PM1</strain>
    </source>
</reference>
<dbReference type="PANTHER" id="PTHR46072">
    <property type="entry name" value="AMIDASE-RELATED-RELATED"/>
    <property type="match status" value="1"/>
</dbReference>
<evidence type="ECO:0000256" key="2">
    <source>
        <dbReference type="ARBA" id="ARBA00009199"/>
    </source>
</evidence>